<comment type="caution">
    <text evidence="2">The sequence shown here is derived from an EMBL/GenBank/DDBJ whole genome shotgun (WGS) entry which is preliminary data.</text>
</comment>
<dbReference type="AlphaFoldDB" id="A0A367X639"/>
<dbReference type="OrthoDB" id="7366323at2"/>
<accession>A0A367X639</accession>
<organism evidence="2 3">
    <name type="scientific">Thalassospira profundimaris</name>
    <dbReference type="NCBI Taxonomy" id="502049"/>
    <lineage>
        <taxon>Bacteria</taxon>
        <taxon>Pseudomonadati</taxon>
        <taxon>Pseudomonadota</taxon>
        <taxon>Alphaproteobacteria</taxon>
        <taxon>Rhodospirillales</taxon>
        <taxon>Thalassospiraceae</taxon>
        <taxon>Thalassospira</taxon>
    </lineage>
</organism>
<name>A0A367X639_9PROT</name>
<evidence type="ECO:0000313" key="3">
    <source>
        <dbReference type="Proteomes" id="UP000252255"/>
    </source>
</evidence>
<dbReference type="RefSeq" id="WP_114096404.1">
    <property type="nucleotide sequence ID" value="NZ_JPWI01000001.1"/>
</dbReference>
<reference evidence="2 3" key="1">
    <citation type="submission" date="2014-07" db="EMBL/GenBank/DDBJ databases">
        <title>Draft genome sequence of Thalassospira profundimaris PR54-5.</title>
        <authorList>
            <person name="Lai Q."/>
            <person name="Shao Z."/>
        </authorList>
    </citation>
    <scope>NUCLEOTIDE SEQUENCE [LARGE SCALE GENOMIC DNA]</scope>
    <source>
        <strain evidence="2 3">PR54-5</strain>
    </source>
</reference>
<evidence type="ECO:0000313" key="2">
    <source>
        <dbReference type="EMBL" id="RCK49124.1"/>
    </source>
</evidence>
<sequence length="101" mass="10959">MSQDMRLKLTLRNESSQNPLHLSSLAPSSGWQTDPPHHLDIGDEATCEITTASELAITMRYGTHHIGLHLGNGAFSFEPGDARVEGQKLDGHTAELTLILA</sequence>
<dbReference type="EMBL" id="JPWI01000001">
    <property type="protein sequence ID" value="RCK49124.1"/>
    <property type="molecule type" value="Genomic_DNA"/>
</dbReference>
<feature type="region of interest" description="Disordered" evidence="1">
    <location>
        <begin position="1"/>
        <end position="36"/>
    </location>
</feature>
<proteinExistence type="predicted"/>
<protein>
    <submittedName>
        <fullName evidence="2">Uncharacterized protein</fullName>
    </submittedName>
</protein>
<gene>
    <name evidence="2" type="ORF">TH30_02000</name>
</gene>
<dbReference type="Proteomes" id="UP000252255">
    <property type="component" value="Unassembled WGS sequence"/>
</dbReference>
<feature type="compositionally biased region" description="Polar residues" evidence="1">
    <location>
        <begin position="12"/>
        <end position="32"/>
    </location>
</feature>
<evidence type="ECO:0000256" key="1">
    <source>
        <dbReference type="SAM" id="MobiDB-lite"/>
    </source>
</evidence>